<gene>
    <name evidence="1" type="ORF">RFI_07940</name>
</gene>
<dbReference type="AlphaFoldDB" id="X6NT45"/>
<dbReference type="EMBL" id="ASPP01006198">
    <property type="protein sequence ID" value="ETO29186.1"/>
    <property type="molecule type" value="Genomic_DNA"/>
</dbReference>
<keyword evidence="2" id="KW-1185">Reference proteome</keyword>
<reference evidence="1 2" key="1">
    <citation type="journal article" date="2013" name="Curr. Biol.">
        <title>The Genome of the Foraminiferan Reticulomyxa filosa.</title>
        <authorList>
            <person name="Glockner G."/>
            <person name="Hulsmann N."/>
            <person name="Schleicher M."/>
            <person name="Noegel A.A."/>
            <person name="Eichinger L."/>
            <person name="Gallinger C."/>
            <person name="Pawlowski J."/>
            <person name="Sierra R."/>
            <person name="Euteneuer U."/>
            <person name="Pillet L."/>
            <person name="Moustafa A."/>
            <person name="Platzer M."/>
            <person name="Groth M."/>
            <person name="Szafranski K."/>
            <person name="Schliwa M."/>
        </authorList>
    </citation>
    <scope>NUCLEOTIDE SEQUENCE [LARGE SCALE GENOMIC DNA]</scope>
</reference>
<protein>
    <submittedName>
        <fullName evidence="1">Uncharacterized protein</fullName>
    </submittedName>
</protein>
<evidence type="ECO:0000313" key="2">
    <source>
        <dbReference type="Proteomes" id="UP000023152"/>
    </source>
</evidence>
<proteinExistence type="predicted"/>
<comment type="caution">
    <text evidence="1">The sequence shown here is derived from an EMBL/GenBank/DDBJ whole genome shotgun (WGS) entry which is preliminary data.</text>
</comment>
<accession>X6NT45</accession>
<dbReference type="Proteomes" id="UP000023152">
    <property type="component" value="Unassembled WGS sequence"/>
</dbReference>
<name>X6NT45_RETFI</name>
<organism evidence="1 2">
    <name type="scientific">Reticulomyxa filosa</name>
    <dbReference type="NCBI Taxonomy" id="46433"/>
    <lineage>
        <taxon>Eukaryota</taxon>
        <taxon>Sar</taxon>
        <taxon>Rhizaria</taxon>
        <taxon>Retaria</taxon>
        <taxon>Foraminifera</taxon>
        <taxon>Monothalamids</taxon>
        <taxon>Reticulomyxidae</taxon>
        <taxon>Reticulomyxa</taxon>
    </lineage>
</organism>
<sequence length="180" mass="20537">MQLQAKDIFGERASLYALENDSWQKIGTGELTLTYNPYHPKELILKIVPDNSQDVFVFQIKPKVKAKGPLSWVLKGLVNKTSKKRALSIRCVKKDVLVETNTFAYKKKKNLMFNTKTKEEQILATRFAETYASEEFQRSVDGAIRNSRAHVQELLNMAVPNEEKVKLASEVLLCVVSNFQ</sequence>
<evidence type="ECO:0000313" key="1">
    <source>
        <dbReference type="EMBL" id="ETO29186.1"/>
    </source>
</evidence>